<protein>
    <recommendedName>
        <fullName evidence="4">Retrotransposon gag domain-containing protein</fullName>
    </recommendedName>
</protein>
<feature type="region of interest" description="Disordered" evidence="1">
    <location>
        <begin position="1"/>
        <end position="24"/>
    </location>
</feature>
<evidence type="ECO:0008006" key="4">
    <source>
        <dbReference type="Google" id="ProtNLM"/>
    </source>
</evidence>
<evidence type="ECO:0000313" key="2">
    <source>
        <dbReference type="EMBL" id="RRT79264.1"/>
    </source>
</evidence>
<dbReference type="Proteomes" id="UP000287651">
    <property type="component" value="Unassembled WGS sequence"/>
</dbReference>
<gene>
    <name evidence="2" type="ORF">B296_00005191</name>
</gene>
<feature type="region of interest" description="Disordered" evidence="1">
    <location>
        <begin position="309"/>
        <end position="329"/>
    </location>
</feature>
<evidence type="ECO:0000256" key="1">
    <source>
        <dbReference type="SAM" id="MobiDB-lite"/>
    </source>
</evidence>
<proteinExistence type="predicted"/>
<dbReference type="PANTHER" id="PTHR33223">
    <property type="entry name" value="CCHC-TYPE DOMAIN-CONTAINING PROTEIN"/>
    <property type="match status" value="1"/>
</dbReference>
<organism evidence="2 3">
    <name type="scientific">Ensete ventricosum</name>
    <name type="common">Abyssinian banana</name>
    <name type="synonym">Musa ensete</name>
    <dbReference type="NCBI Taxonomy" id="4639"/>
    <lineage>
        <taxon>Eukaryota</taxon>
        <taxon>Viridiplantae</taxon>
        <taxon>Streptophyta</taxon>
        <taxon>Embryophyta</taxon>
        <taxon>Tracheophyta</taxon>
        <taxon>Spermatophyta</taxon>
        <taxon>Magnoliopsida</taxon>
        <taxon>Liliopsida</taxon>
        <taxon>Zingiberales</taxon>
        <taxon>Musaceae</taxon>
        <taxon>Ensete</taxon>
    </lineage>
</organism>
<feature type="region of interest" description="Disordered" evidence="1">
    <location>
        <begin position="203"/>
        <end position="240"/>
    </location>
</feature>
<sequence length="329" mass="36396">MEYGALDEDTRLESRPPESGDVEPALFVEPPKLDTFLNAFADDGTELDLVTKASTTTTTTRTPTTENDSSDGGEVEKVESLKADLRWWIPSTSGQWLASIASSRALTPRDRVMVNGRPTQNPARIRAWTLDSLREARPTFSNGRKHAARFTARIMEAATKYDGFPSPASNPAPFVVTTEAFLGLTSQVQALADEVQKEVLKSRGEIGESSKGGSPFTPEIQGKPLSTTFRLPTLEPYDGSDDPTEHIAAFRAQMALYDTSDALMCRAFLTNLRRPARTWYSRLRPEMLQQAHQYMAAETLVAGKRDKSKHPLVGINGRPELKPFPRPEL</sequence>
<feature type="region of interest" description="Disordered" evidence="1">
    <location>
        <begin position="52"/>
        <end position="75"/>
    </location>
</feature>
<name>A0A427ASM8_ENSVE</name>
<dbReference type="PANTHER" id="PTHR33223:SF10">
    <property type="entry name" value="AMINOTRANSFERASE-LIKE PLANT MOBILE DOMAIN-CONTAINING PROTEIN"/>
    <property type="match status" value="1"/>
</dbReference>
<accession>A0A427ASM8</accession>
<evidence type="ECO:0000313" key="3">
    <source>
        <dbReference type="Proteomes" id="UP000287651"/>
    </source>
</evidence>
<dbReference type="AlphaFoldDB" id="A0A427ASM8"/>
<feature type="compositionally biased region" description="Basic and acidic residues" evidence="1">
    <location>
        <begin position="319"/>
        <end position="329"/>
    </location>
</feature>
<feature type="compositionally biased region" description="Basic and acidic residues" evidence="1">
    <location>
        <begin position="8"/>
        <end position="18"/>
    </location>
</feature>
<comment type="caution">
    <text evidence="2">The sequence shown here is derived from an EMBL/GenBank/DDBJ whole genome shotgun (WGS) entry which is preliminary data.</text>
</comment>
<feature type="compositionally biased region" description="Low complexity" evidence="1">
    <location>
        <begin position="55"/>
        <end position="65"/>
    </location>
</feature>
<reference evidence="2 3" key="1">
    <citation type="journal article" date="2014" name="Agronomy (Basel)">
        <title>A Draft Genome Sequence for Ensete ventricosum, the Drought-Tolerant Tree Against Hunger.</title>
        <authorList>
            <person name="Harrison J."/>
            <person name="Moore K.A."/>
            <person name="Paszkiewicz K."/>
            <person name="Jones T."/>
            <person name="Grant M."/>
            <person name="Ambacheew D."/>
            <person name="Muzemil S."/>
            <person name="Studholme D.J."/>
        </authorList>
    </citation>
    <scope>NUCLEOTIDE SEQUENCE [LARGE SCALE GENOMIC DNA]</scope>
</reference>
<dbReference type="EMBL" id="AMZH03001447">
    <property type="protein sequence ID" value="RRT79264.1"/>
    <property type="molecule type" value="Genomic_DNA"/>
</dbReference>